<dbReference type="EMBL" id="KZ678138">
    <property type="protein sequence ID" value="PSN64454.1"/>
    <property type="molecule type" value="Genomic_DNA"/>
</dbReference>
<keyword evidence="2" id="KW-1185">Reference proteome</keyword>
<proteinExistence type="predicted"/>
<protein>
    <submittedName>
        <fullName evidence="1">Uncharacterized protein</fullName>
    </submittedName>
</protein>
<dbReference type="AlphaFoldDB" id="A0A2T2NG94"/>
<sequence>MDLARAFQPRMIRTRKRRSLSRMLPSIRTCDALTERSRAGTMASGPRTLGGGGLQDISLPPPQGRARRGNVACVRRGAPKYLCPSSAQQQQQQLQHFGRFLARARAQGMAQPTHRSVTPIRAPDYARRSQTRQLFCQKRDSTASRASTAGAQEGSAFALVSSALSLLSPWREASMMHMHVPSLYTAITPRPR</sequence>
<reference evidence="1 2" key="1">
    <citation type="journal article" date="2018" name="Front. Microbiol.">
        <title>Genome-Wide Analysis of Corynespora cassiicola Leaf Fall Disease Putative Effectors.</title>
        <authorList>
            <person name="Lopez D."/>
            <person name="Ribeiro S."/>
            <person name="Label P."/>
            <person name="Fumanal B."/>
            <person name="Venisse J.S."/>
            <person name="Kohler A."/>
            <person name="de Oliveira R.R."/>
            <person name="Labutti K."/>
            <person name="Lipzen A."/>
            <person name="Lail K."/>
            <person name="Bauer D."/>
            <person name="Ohm R.A."/>
            <person name="Barry K.W."/>
            <person name="Spatafora J."/>
            <person name="Grigoriev I.V."/>
            <person name="Martin F.M."/>
            <person name="Pujade-Renaud V."/>
        </authorList>
    </citation>
    <scope>NUCLEOTIDE SEQUENCE [LARGE SCALE GENOMIC DNA]</scope>
    <source>
        <strain evidence="1 2">Philippines</strain>
    </source>
</reference>
<accession>A0A2T2NG94</accession>
<gene>
    <name evidence="1" type="ORF">BS50DRAFT_74264</name>
</gene>
<evidence type="ECO:0000313" key="2">
    <source>
        <dbReference type="Proteomes" id="UP000240883"/>
    </source>
</evidence>
<dbReference type="Proteomes" id="UP000240883">
    <property type="component" value="Unassembled WGS sequence"/>
</dbReference>
<organism evidence="1 2">
    <name type="scientific">Corynespora cassiicola Philippines</name>
    <dbReference type="NCBI Taxonomy" id="1448308"/>
    <lineage>
        <taxon>Eukaryota</taxon>
        <taxon>Fungi</taxon>
        <taxon>Dikarya</taxon>
        <taxon>Ascomycota</taxon>
        <taxon>Pezizomycotina</taxon>
        <taxon>Dothideomycetes</taxon>
        <taxon>Pleosporomycetidae</taxon>
        <taxon>Pleosporales</taxon>
        <taxon>Corynesporascaceae</taxon>
        <taxon>Corynespora</taxon>
    </lineage>
</organism>
<evidence type="ECO:0000313" key="1">
    <source>
        <dbReference type="EMBL" id="PSN64454.1"/>
    </source>
</evidence>
<name>A0A2T2NG94_CORCC</name>